<dbReference type="OrthoDB" id="5794867at2"/>
<sequence length="216" mass="24199">MSPRGGIEELEAALLARARALADEHLANARRTRDQILADGAERLRLREEREILAAKAAAERLYRQRVQAAEIKLAEELDRLRWSLVLEALEKMRSRLAALPADEKRYDTLLERYVAQAAEAIERDELVAELNDRDAARLAGRWEAWCRDAGVAKRLRLAPQPIACAGGARVSSADGAIRIDNTFEGRLERMQEALQRTVMERLYAATADVRAMIGG</sequence>
<dbReference type="InterPro" id="IPR002842">
    <property type="entry name" value="ATPase_V1_Esu"/>
</dbReference>
<evidence type="ECO:0000256" key="3">
    <source>
        <dbReference type="ARBA" id="ARBA00022448"/>
    </source>
</evidence>
<keyword evidence="4" id="KW-0406">Ion transport</keyword>
<proteinExistence type="inferred from homology"/>
<dbReference type="SUPFAM" id="SSF160527">
    <property type="entry name" value="V-type ATPase subunit E-like"/>
    <property type="match status" value="1"/>
</dbReference>
<dbReference type="EMBL" id="AP014936">
    <property type="protein sequence ID" value="BAU48719.1"/>
    <property type="molecule type" value="Genomic_DNA"/>
</dbReference>
<keyword evidence="3" id="KW-0813">Transport</keyword>
<organism evidence="5 6">
    <name type="scientific">Sulfurifustis variabilis</name>
    <dbReference type="NCBI Taxonomy" id="1675686"/>
    <lineage>
        <taxon>Bacteria</taxon>
        <taxon>Pseudomonadati</taxon>
        <taxon>Pseudomonadota</taxon>
        <taxon>Gammaproteobacteria</taxon>
        <taxon>Acidiferrobacterales</taxon>
        <taxon>Acidiferrobacteraceae</taxon>
        <taxon>Sulfurifustis</taxon>
    </lineage>
</organism>
<evidence type="ECO:0000256" key="2">
    <source>
        <dbReference type="ARBA" id="ARBA00020756"/>
    </source>
</evidence>
<keyword evidence="6" id="KW-1185">Reference proteome</keyword>
<dbReference type="GO" id="GO:0046961">
    <property type="term" value="F:proton-transporting ATPase activity, rotational mechanism"/>
    <property type="evidence" value="ECO:0007669"/>
    <property type="project" value="InterPro"/>
</dbReference>
<dbReference type="InterPro" id="IPR038495">
    <property type="entry name" value="ATPase_E_C"/>
</dbReference>
<dbReference type="AlphaFoldDB" id="A0A1B4V5A2"/>
<accession>A0A1B4V5A2</accession>
<dbReference type="GO" id="GO:0033178">
    <property type="term" value="C:proton-transporting two-sector ATPase complex, catalytic domain"/>
    <property type="evidence" value="ECO:0007669"/>
    <property type="project" value="InterPro"/>
</dbReference>
<dbReference type="KEGG" id="sva:SVA_2169"/>
<reference evidence="5 6" key="1">
    <citation type="submission" date="2015-08" db="EMBL/GenBank/DDBJ databases">
        <title>Complete genome sequence of Sulfurifustis variabilis.</title>
        <authorList>
            <person name="Miura A."/>
            <person name="Kojima H."/>
            <person name="Fukui M."/>
        </authorList>
    </citation>
    <scope>NUCLEOTIDE SEQUENCE [LARGE SCALE GENOMIC DNA]</scope>
    <source>
        <strain evidence="6">skN76</strain>
    </source>
</reference>
<evidence type="ECO:0000256" key="4">
    <source>
        <dbReference type="ARBA" id="ARBA00023065"/>
    </source>
</evidence>
<evidence type="ECO:0000256" key="1">
    <source>
        <dbReference type="ARBA" id="ARBA00005901"/>
    </source>
</evidence>
<gene>
    <name evidence="5" type="ORF">SVA_2169</name>
</gene>
<dbReference type="RefSeq" id="WP_096461203.1">
    <property type="nucleotide sequence ID" value="NZ_AP014936.1"/>
</dbReference>
<dbReference type="Proteomes" id="UP000218899">
    <property type="component" value="Chromosome"/>
</dbReference>
<evidence type="ECO:0000313" key="5">
    <source>
        <dbReference type="EMBL" id="BAU48719.1"/>
    </source>
</evidence>
<protein>
    <recommendedName>
        <fullName evidence="2">V-type ATP synthase subunit E</fullName>
    </recommendedName>
</protein>
<dbReference type="Gene3D" id="3.30.2320.30">
    <property type="entry name" value="ATP synthase, E subunit, C-terminal"/>
    <property type="match status" value="1"/>
</dbReference>
<name>A0A1B4V5A2_9GAMM</name>
<dbReference type="Pfam" id="PF01991">
    <property type="entry name" value="vATP-synt_E"/>
    <property type="match status" value="1"/>
</dbReference>
<comment type="similarity">
    <text evidence="1">Belongs to the V-ATPase E subunit family.</text>
</comment>
<evidence type="ECO:0000313" key="6">
    <source>
        <dbReference type="Proteomes" id="UP000218899"/>
    </source>
</evidence>